<name>A0AA37PH38_9PEZI</name>
<proteinExistence type="predicted"/>
<dbReference type="Proteomes" id="UP001055115">
    <property type="component" value="Unassembled WGS sequence"/>
</dbReference>
<evidence type="ECO:0000313" key="2">
    <source>
        <dbReference type="EMBL" id="GKT52114.1"/>
    </source>
</evidence>
<dbReference type="PANTHER" id="PTHR47785">
    <property type="entry name" value="ZN(II)2CYS6 TRANSCRIPTION FACTOR (EUROFUNG)-RELATED-RELATED"/>
    <property type="match status" value="1"/>
</dbReference>
<dbReference type="PANTHER" id="PTHR47785:SF1">
    <property type="entry name" value="TRANSCRIPTION FACTOR, PUTATIVE (AFU_ORTHOLOGUE AFUA_5G14530)-RELATED"/>
    <property type="match status" value="1"/>
</dbReference>
<keyword evidence="1" id="KW-0472">Membrane</keyword>
<dbReference type="EMBL" id="BQXU01000061">
    <property type="protein sequence ID" value="GKT52114.1"/>
    <property type="molecule type" value="Genomic_DNA"/>
</dbReference>
<evidence type="ECO:0000256" key="1">
    <source>
        <dbReference type="SAM" id="Phobius"/>
    </source>
</evidence>
<reference evidence="2 3" key="1">
    <citation type="submission" date="2022-03" db="EMBL/GenBank/DDBJ databases">
        <title>Genome data of Colletotrichum spp.</title>
        <authorList>
            <person name="Utami Y.D."/>
            <person name="Hiruma K."/>
        </authorList>
    </citation>
    <scope>NUCLEOTIDE SEQUENCE [LARGE SCALE GENOMIC DNA]</scope>
    <source>
        <strain evidence="2 3">MAFF 239500</strain>
    </source>
</reference>
<dbReference type="GeneID" id="73333097"/>
<keyword evidence="3" id="KW-1185">Reference proteome</keyword>
<organism evidence="2 3">
    <name type="scientific">Colletotrichum spaethianum</name>
    <dbReference type="NCBI Taxonomy" id="700344"/>
    <lineage>
        <taxon>Eukaryota</taxon>
        <taxon>Fungi</taxon>
        <taxon>Dikarya</taxon>
        <taxon>Ascomycota</taxon>
        <taxon>Pezizomycotina</taxon>
        <taxon>Sordariomycetes</taxon>
        <taxon>Hypocreomycetidae</taxon>
        <taxon>Glomerellales</taxon>
        <taxon>Glomerellaceae</taxon>
        <taxon>Colletotrichum</taxon>
        <taxon>Colletotrichum spaethianum species complex</taxon>
    </lineage>
</organism>
<feature type="transmembrane region" description="Helical" evidence="1">
    <location>
        <begin position="143"/>
        <end position="164"/>
    </location>
</feature>
<sequence>MYFLACISMRRLLNRVHQLLYARGTGAALDHARFPYVVAELNHQLDEWREVLPAAFAFSVGFNELNNSQSTATEHGGFLRQRYLTCRSVIYRPYLMWMLSGMAGGNGASSELIVSQDALKHCKSCLDACLLHILNLRGFGQTVLVDTWICSLSMAGAMLVLLAACRIPALKDMIGPEVLGAGDHLRQLLQGWQGVMGEPTSPSINQAIRIISDADRFIQDVYRAGDSYSMRRQ</sequence>
<protein>
    <submittedName>
        <fullName evidence="2">Echinocandin B biosynthetic cluster transcription factor ecdB</fullName>
    </submittedName>
</protein>
<keyword evidence="1" id="KW-0812">Transmembrane</keyword>
<accession>A0AA37PH38</accession>
<evidence type="ECO:0000313" key="3">
    <source>
        <dbReference type="Proteomes" id="UP001055115"/>
    </source>
</evidence>
<dbReference type="RefSeq" id="XP_049134464.1">
    <property type="nucleotide sequence ID" value="XM_049278507.1"/>
</dbReference>
<dbReference type="CDD" id="cd12148">
    <property type="entry name" value="fungal_TF_MHR"/>
    <property type="match status" value="1"/>
</dbReference>
<dbReference type="InterPro" id="IPR053181">
    <property type="entry name" value="EcdB-like_regulator"/>
</dbReference>
<dbReference type="AlphaFoldDB" id="A0AA37PH38"/>
<comment type="caution">
    <text evidence="2">The sequence shown here is derived from an EMBL/GenBank/DDBJ whole genome shotgun (WGS) entry which is preliminary data.</text>
</comment>
<keyword evidence="1" id="KW-1133">Transmembrane helix</keyword>
<gene>
    <name evidence="2" type="ORF">ColSpa_12295</name>
</gene>